<organism evidence="3 4">
    <name type="scientific">Winogradskyella maritima</name>
    <dbReference type="NCBI Taxonomy" id="1517766"/>
    <lineage>
        <taxon>Bacteria</taxon>
        <taxon>Pseudomonadati</taxon>
        <taxon>Bacteroidota</taxon>
        <taxon>Flavobacteriia</taxon>
        <taxon>Flavobacteriales</taxon>
        <taxon>Flavobacteriaceae</taxon>
        <taxon>Winogradskyella</taxon>
    </lineage>
</organism>
<dbReference type="PANTHER" id="PTHR34477">
    <property type="entry name" value="UPF0213 PROTEIN YHBQ"/>
    <property type="match status" value="1"/>
</dbReference>
<dbReference type="PANTHER" id="PTHR34477:SF1">
    <property type="entry name" value="UPF0213 PROTEIN YHBQ"/>
    <property type="match status" value="1"/>
</dbReference>
<name>A0ABV8ALG2_9FLAO</name>
<comment type="caution">
    <text evidence="3">The sequence shown here is derived from an EMBL/GenBank/DDBJ whole genome shotgun (WGS) entry which is preliminary data.</text>
</comment>
<dbReference type="InterPro" id="IPR035901">
    <property type="entry name" value="GIY-YIG_endonuc_sf"/>
</dbReference>
<dbReference type="InterPro" id="IPR000305">
    <property type="entry name" value="GIY-YIG_endonuc"/>
</dbReference>
<dbReference type="EMBL" id="JBHSAT010000019">
    <property type="protein sequence ID" value="MFC3877770.1"/>
    <property type="molecule type" value="Genomic_DNA"/>
</dbReference>
<accession>A0ABV8ALG2</accession>
<reference evidence="4" key="1">
    <citation type="journal article" date="2019" name="Int. J. Syst. Evol. Microbiol.">
        <title>The Global Catalogue of Microorganisms (GCM) 10K type strain sequencing project: providing services to taxonomists for standard genome sequencing and annotation.</title>
        <authorList>
            <consortium name="The Broad Institute Genomics Platform"/>
            <consortium name="The Broad Institute Genome Sequencing Center for Infectious Disease"/>
            <person name="Wu L."/>
            <person name="Ma J."/>
        </authorList>
    </citation>
    <scope>NUCLEOTIDE SEQUENCE [LARGE SCALE GENOMIC DNA]</scope>
    <source>
        <strain evidence="4">CECT 8979</strain>
    </source>
</reference>
<comment type="similarity">
    <text evidence="1">Belongs to the UPF0213 family.</text>
</comment>
<feature type="domain" description="GIY-YIG" evidence="2">
    <location>
        <begin position="1"/>
        <end position="75"/>
    </location>
</feature>
<evidence type="ECO:0000313" key="3">
    <source>
        <dbReference type="EMBL" id="MFC3877770.1"/>
    </source>
</evidence>
<dbReference type="SUPFAM" id="SSF82771">
    <property type="entry name" value="GIY-YIG endonuclease"/>
    <property type="match status" value="1"/>
</dbReference>
<dbReference type="CDD" id="cd10449">
    <property type="entry name" value="GIY-YIG_SLX1_like"/>
    <property type="match status" value="1"/>
</dbReference>
<dbReference type="Gene3D" id="3.40.1440.10">
    <property type="entry name" value="GIY-YIG endonuclease"/>
    <property type="match status" value="1"/>
</dbReference>
<dbReference type="Proteomes" id="UP001595812">
    <property type="component" value="Unassembled WGS sequence"/>
</dbReference>
<dbReference type="InterPro" id="IPR050190">
    <property type="entry name" value="UPF0213_domain"/>
</dbReference>
<dbReference type="PROSITE" id="PS50164">
    <property type="entry name" value="GIY_YIG"/>
    <property type="match status" value="1"/>
</dbReference>
<evidence type="ECO:0000256" key="1">
    <source>
        <dbReference type="ARBA" id="ARBA00007435"/>
    </source>
</evidence>
<evidence type="ECO:0000259" key="2">
    <source>
        <dbReference type="PROSITE" id="PS50164"/>
    </source>
</evidence>
<keyword evidence="4" id="KW-1185">Reference proteome</keyword>
<evidence type="ECO:0000313" key="4">
    <source>
        <dbReference type="Proteomes" id="UP001595812"/>
    </source>
</evidence>
<dbReference type="Pfam" id="PF01541">
    <property type="entry name" value="GIY-YIG"/>
    <property type="match status" value="1"/>
</dbReference>
<proteinExistence type="inferred from homology"/>
<sequence length="87" mass="10557">MYYVYILHSERFDKYYKGQTGNFPERIKRHNAGMEKSTAPYRPWTPIWVTQKPTKSEAVKLERKLKNLSREKTLSFIEKFSQDKWKP</sequence>
<gene>
    <name evidence="3" type="ORF">ACFOSX_11085</name>
</gene>
<dbReference type="RefSeq" id="WP_386100820.1">
    <property type="nucleotide sequence ID" value="NZ_JBHSAT010000019.1"/>
</dbReference>
<protein>
    <submittedName>
        <fullName evidence="3">GIY-YIG nuclease family protein</fullName>
    </submittedName>
</protein>